<proteinExistence type="predicted"/>
<accession>A0AC35TN89</accession>
<evidence type="ECO:0000313" key="1">
    <source>
        <dbReference type="Proteomes" id="UP000095286"/>
    </source>
</evidence>
<evidence type="ECO:0000313" key="2">
    <source>
        <dbReference type="WBParaSite" id="RSKR_0000242200.1"/>
    </source>
</evidence>
<reference evidence="2" key="1">
    <citation type="submission" date="2016-11" db="UniProtKB">
        <authorList>
            <consortium name="WormBaseParasite"/>
        </authorList>
    </citation>
    <scope>IDENTIFICATION</scope>
    <source>
        <strain evidence="2">KR3021</strain>
    </source>
</reference>
<sequence length="84" mass="9522">MLIEITLTTYVKPMDTTAQAQVITQSRDLQPIPNLLNSIEINLDETSLRPVLDLCDKNEEVLDISTDEEDLDAVSNYIITNWIT</sequence>
<protein>
    <submittedName>
        <fullName evidence="2">Acyl carrier protein</fullName>
    </submittedName>
</protein>
<name>A0AC35TN89_9BILA</name>
<dbReference type="WBParaSite" id="RSKR_0000242200.1">
    <property type="protein sequence ID" value="RSKR_0000242200.1"/>
    <property type="gene ID" value="RSKR_0000242200"/>
</dbReference>
<dbReference type="Proteomes" id="UP000095286">
    <property type="component" value="Unplaced"/>
</dbReference>
<organism evidence="1 2">
    <name type="scientific">Rhabditophanes sp. KR3021</name>
    <dbReference type="NCBI Taxonomy" id="114890"/>
    <lineage>
        <taxon>Eukaryota</taxon>
        <taxon>Metazoa</taxon>
        <taxon>Ecdysozoa</taxon>
        <taxon>Nematoda</taxon>
        <taxon>Chromadorea</taxon>
        <taxon>Rhabditida</taxon>
        <taxon>Tylenchina</taxon>
        <taxon>Panagrolaimomorpha</taxon>
        <taxon>Strongyloidoidea</taxon>
        <taxon>Alloionematidae</taxon>
        <taxon>Rhabditophanes</taxon>
    </lineage>
</organism>